<feature type="compositionally biased region" description="Basic and acidic residues" evidence="1">
    <location>
        <begin position="16"/>
        <end position="25"/>
    </location>
</feature>
<keyword evidence="3" id="KW-1185">Reference proteome</keyword>
<comment type="caution">
    <text evidence="2">The sequence shown here is derived from an EMBL/GenBank/DDBJ whole genome shotgun (WGS) entry which is preliminary data.</text>
</comment>
<evidence type="ECO:0000313" key="2">
    <source>
        <dbReference type="EMBL" id="EBA08762.1"/>
    </source>
</evidence>
<organism evidence="2 3">
    <name type="scientific">Sagittula stellata (strain ATCC 700073 / DSM 11524 / E-37)</name>
    <dbReference type="NCBI Taxonomy" id="388399"/>
    <lineage>
        <taxon>Bacteria</taxon>
        <taxon>Pseudomonadati</taxon>
        <taxon>Pseudomonadota</taxon>
        <taxon>Alphaproteobacteria</taxon>
        <taxon>Rhodobacterales</taxon>
        <taxon>Roseobacteraceae</taxon>
        <taxon>Sagittula</taxon>
    </lineage>
</organism>
<dbReference type="EMBL" id="AAYA01000004">
    <property type="protein sequence ID" value="EBA08762.1"/>
    <property type="molecule type" value="Genomic_DNA"/>
</dbReference>
<accession>A3K1G6</accession>
<reference evidence="2 3" key="1">
    <citation type="submission" date="2006-06" db="EMBL/GenBank/DDBJ databases">
        <authorList>
            <person name="Moran M.A."/>
            <person name="Ferriera S."/>
            <person name="Johnson J."/>
            <person name="Kravitz S."/>
            <person name="Beeson K."/>
            <person name="Sutton G."/>
            <person name="Rogers Y.-H."/>
            <person name="Friedman R."/>
            <person name="Frazier M."/>
            <person name="Venter J.C."/>
        </authorList>
    </citation>
    <scope>NUCLEOTIDE SEQUENCE [LARGE SCALE GENOMIC DNA]</scope>
    <source>
        <strain evidence="2 3">E-37</strain>
    </source>
</reference>
<gene>
    <name evidence="2" type="ORF">SSE37_03930</name>
</gene>
<dbReference type="AlphaFoldDB" id="A3K1G6"/>
<dbReference type="eggNOG" id="ENOG5032MC7">
    <property type="taxonomic scope" value="Bacteria"/>
</dbReference>
<protein>
    <recommendedName>
        <fullName evidence="4">Cobaltochelatase</fullName>
    </recommendedName>
</protein>
<evidence type="ECO:0000256" key="1">
    <source>
        <dbReference type="SAM" id="MobiDB-lite"/>
    </source>
</evidence>
<sequence length="56" mass="5784">MDYGKSGKGKAAKGAPRFDGHKDAPQGKNARGGAPSKAELLARMKAAQKAETQKDG</sequence>
<proteinExistence type="predicted"/>
<name>A3K1G6_SAGS3</name>
<feature type="region of interest" description="Disordered" evidence="1">
    <location>
        <begin position="1"/>
        <end position="56"/>
    </location>
</feature>
<evidence type="ECO:0008006" key="4">
    <source>
        <dbReference type="Google" id="ProtNLM"/>
    </source>
</evidence>
<evidence type="ECO:0000313" key="3">
    <source>
        <dbReference type="Proteomes" id="UP000005713"/>
    </source>
</evidence>
<dbReference type="Proteomes" id="UP000005713">
    <property type="component" value="Unassembled WGS sequence"/>
</dbReference>
<dbReference type="RefSeq" id="WP_005857548.1">
    <property type="nucleotide sequence ID" value="NZ_AAYA01000004.1"/>
</dbReference>